<organism evidence="6">
    <name type="scientific">Brassica napus</name>
    <name type="common">Rape</name>
    <dbReference type="NCBI Taxonomy" id="3708"/>
    <lineage>
        <taxon>Eukaryota</taxon>
        <taxon>Viridiplantae</taxon>
        <taxon>Streptophyta</taxon>
        <taxon>Embryophyta</taxon>
        <taxon>Tracheophyta</taxon>
        <taxon>Spermatophyta</taxon>
        <taxon>Magnoliopsida</taxon>
        <taxon>eudicotyledons</taxon>
        <taxon>Gunneridae</taxon>
        <taxon>Pentapetalae</taxon>
        <taxon>rosids</taxon>
        <taxon>malvids</taxon>
        <taxon>Brassicales</taxon>
        <taxon>Brassicaceae</taxon>
        <taxon>Brassiceae</taxon>
        <taxon>Brassica</taxon>
    </lineage>
</organism>
<dbReference type="PROSITE" id="PS00678">
    <property type="entry name" value="WD_REPEATS_1"/>
    <property type="match status" value="1"/>
</dbReference>
<dbReference type="PROSITE" id="PS50082">
    <property type="entry name" value="WD_REPEATS_2"/>
    <property type="match status" value="2"/>
</dbReference>
<dbReference type="Pfam" id="PF00400">
    <property type="entry name" value="WD40"/>
    <property type="match status" value="2"/>
</dbReference>
<dbReference type="SUPFAM" id="SSF50998">
    <property type="entry name" value="Quinoprotein alcohol dehydrogenase-like"/>
    <property type="match status" value="1"/>
</dbReference>
<proteinExistence type="inferred from homology"/>
<feature type="repeat" description="WD" evidence="5">
    <location>
        <begin position="8"/>
        <end position="33"/>
    </location>
</feature>
<keyword evidence="4" id="KW-0687">Ribonucleoprotein</keyword>
<dbReference type="Gene3D" id="2.130.10.10">
    <property type="entry name" value="YVTN repeat-like/Quinoprotein amine dehydrogenase"/>
    <property type="match status" value="2"/>
</dbReference>
<evidence type="ECO:0000256" key="3">
    <source>
        <dbReference type="ARBA" id="ARBA00022737"/>
    </source>
</evidence>
<protein>
    <submittedName>
        <fullName evidence="6">(rape) hypothetical protein</fullName>
    </submittedName>
</protein>
<dbReference type="GO" id="GO:0045182">
    <property type="term" value="F:translation regulator activity"/>
    <property type="evidence" value="ECO:0007669"/>
    <property type="project" value="InterPro"/>
</dbReference>
<comment type="similarity">
    <text evidence="1">Belongs to the WD repeat G protein beta family. Ribosomal protein RACK1 subfamily.</text>
</comment>
<evidence type="ECO:0000256" key="2">
    <source>
        <dbReference type="ARBA" id="ARBA00022574"/>
    </source>
</evidence>
<dbReference type="SMART" id="SM00320">
    <property type="entry name" value="WD40"/>
    <property type="match status" value="2"/>
</dbReference>
<dbReference type="GO" id="GO:1990904">
    <property type="term" value="C:ribonucleoprotein complex"/>
    <property type="evidence" value="ECO:0007669"/>
    <property type="project" value="UniProtKB-KW"/>
</dbReference>
<dbReference type="EMBL" id="HG994372">
    <property type="protein sequence ID" value="CAF2106084.1"/>
    <property type="molecule type" value="Genomic_DNA"/>
</dbReference>
<dbReference type="GO" id="GO:0043022">
    <property type="term" value="F:ribosome binding"/>
    <property type="evidence" value="ECO:0007669"/>
    <property type="project" value="InterPro"/>
</dbReference>
<dbReference type="InterPro" id="IPR011047">
    <property type="entry name" value="Quinoprotein_ADH-like_sf"/>
</dbReference>
<dbReference type="InterPro" id="IPR001680">
    <property type="entry name" value="WD40_rpt"/>
</dbReference>
<evidence type="ECO:0000313" key="6">
    <source>
        <dbReference type="EMBL" id="CAF2106084.1"/>
    </source>
</evidence>
<keyword evidence="2 5" id="KW-0853">WD repeat</keyword>
<accession>A0A816TVP9</accession>
<dbReference type="Proteomes" id="UP001295469">
    <property type="component" value="Chromosome C08"/>
</dbReference>
<feature type="repeat" description="WD" evidence="5">
    <location>
        <begin position="57"/>
        <end position="98"/>
    </location>
</feature>
<evidence type="ECO:0000256" key="5">
    <source>
        <dbReference type="PROSITE-ProRule" id="PRU00221"/>
    </source>
</evidence>
<dbReference type="InterPro" id="IPR019775">
    <property type="entry name" value="WD40_repeat_CS"/>
</dbReference>
<evidence type="ECO:0000256" key="1">
    <source>
        <dbReference type="ARBA" id="ARBA00007253"/>
    </source>
</evidence>
<dbReference type="PANTHER" id="PTHR19868">
    <property type="entry name" value="RECEPTOR FOR ACTIVATED PROTEIN KINASE C RACK1"/>
    <property type="match status" value="1"/>
</dbReference>
<sequence>MFRGMKDVLSMEFSTDNRQIVSASRDGTIKLWNTLGECKYTISDQGEGHKDWMLNTLAGHSGYLNTVALSPDGSMCASGGKDGTVLLWDMAEGTTLCSLEAGSIIHSL</sequence>
<dbReference type="AlphaFoldDB" id="A0A816TVP9"/>
<dbReference type="InterPro" id="IPR015943">
    <property type="entry name" value="WD40/YVTN_repeat-like_dom_sf"/>
</dbReference>
<name>A0A816TVP9_BRANA</name>
<dbReference type="InterPro" id="IPR045223">
    <property type="entry name" value="RACK1-like"/>
</dbReference>
<evidence type="ECO:0000256" key="4">
    <source>
        <dbReference type="ARBA" id="ARBA00023274"/>
    </source>
</evidence>
<gene>
    <name evidence="6" type="ORF">DARMORV10_C08P04890.1</name>
</gene>
<reference evidence="6" key="1">
    <citation type="submission" date="2021-01" db="EMBL/GenBank/DDBJ databases">
        <authorList>
            <consortium name="Genoscope - CEA"/>
            <person name="William W."/>
        </authorList>
    </citation>
    <scope>NUCLEOTIDE SEQUENCE</scope>
</reference>
<dbReference type="PROSITE" id="PS50294">
    <property type="entry name" value="WD_REPEATS_REGION"/>
    <property type="match status" value="2"/>
</dbReference>
<keyword evidence="3" id="KW-0677">Repeat</keyword>